<organism evidence="2 3">
    <name type="scientific">Oricola thermophila</name>
    <dbReference type="NCBI Taxonomy" id="2742145"/>
    <lineage>
        <taxon>Bacteria</taxon>
        <taxon>Pseudomonadati</taxon>
        <taxon>Pseudomonadota</taxon>
        <taxon>Alphaproteobacteria</taxon>
        <taxon>Hyphomicrobiales</taxon>
        <taxon>Ahrensiaceae</taxon>
        <taxon>Oricola</taxon>
    </lineage>
</organism>
<dbReference type="EMBL" id="CP054836">
    <property type="protein sequence ID" value="QKV19229.1"/>
    <property type="molecule type" value="Genomic_DNA"/>
</dbReference>
<accession>A0A6N1VJ35</accession>
<feature type="chain" id="PRO_5026739341" evidence="1">
    <location>
        <begin position="23"/>
        <end position="113"/>
    </location>
</feature>
<keyword evidence="1" id="KW-0732">Signal</keyword>
<protein>
    <submittedName>
        <fullName evidence="2">Uncharacterized protein</fullName>
    </submittedName>
</protein>
<evidence type="ECO:0000313" key="2">
    <source>
        <dbReference type="EMBL" id="QKV19229.1"/>
    </source>
</evidence>
<dbReference type="AlphaFoldDB" id="A0A6N1VJ35"/>
<proteinExistence type="predicted"/>
<dbReference type="KEGG" id="orm:HTY61_12570"/>
<evidence type="ECO:0000313" key="3">
    <source>
        <dbReference type="Proteomes" id="UP000509367"/>
    </source>
</evidence>
<keyword evidence="3" id="KW-1185">Reference proteome</keyword>
<dbReference type="RefSeq" id="WP_175277121.1">
    <property type="nucleotide sequence ID" value="NZ_CP054836.1"/>
</dbReference>
<reference evidence="2 3" key="1">
    <citation type="submission" date="2020-06" db="EMBL/GenBank/DDBJ databases">
        <title>Oricola thermophila sp. nov. isolated from a tidal sediments.</title>
        <authorList>
            <person name="Kwon K.K."/>
            <person name="Yang S.-H."/>
            <person name="Park M.-J."/>
        </authorList>
    </citation>
    <scope>NUCLEOTIDE SEQUENCE [LARGE SCALE GENOMIC DNA]</scope>
    <source>
        <strain evidence="2 3">MEBiC13590</strain>
    </source>
</reference>
<gene>
    <name evidence="2" type="ORF">HTY61_12570</name>
</gene>
<feature type="signal peptide" evidence="1">
    <location>
        <begin position="1"/>
        <end position="22"/>
    </location>
</feature>
<evidence type="ECO:0000256" key="1">
    <source>
        <dbReference type="SAM" id="SignalP"/>
    </source>
</evidence>
<sequence>MNIATFAGAAIAACLLAMPAKAAAFSPISVEPVRGMTSQDGDTAVRKVGYRNGGYAKFHGGISYTGEYGLKYAPSYWRKRHHGHDVNVNIYVERSKRPKSRRGAQPLIIELPR</sequence>
<name>A0A6N1VJ35_9HYPH</name>
<dbReference type="Proteomes" id="UP000509367">
    <property type="component" value="Chromosome"/>
</dbReference>